<evidence type="ECO:0000313" key="1">
    <source>
        <dbReference type="EMBL" id="OQW86063.1"/>
    </source>
</evidence>
<reference evidence="1 2" key="1">
    <citation type="submission" date="2017-01" db="EMBL/GenBank/DDBJ databases">
        <title>Novel large sulfur bacteria in the metagenomes of groundwater-fed chemosynthetic microbial mats in the Lake Huron basin.</title>
        <authorList>
            <person name="Sharrar A.M."/>
            <person name="Flood B.E."/>
            <person name="Bailey J.V."/>
            <person name="Jones D.S."/>
            <person name="Biddanda B."/>
            <person name="Ruberg S.A."/>
            <person name="Marcus D.N."/>
            <person name="Dick G.J."/>
        </authorList>
    </citation>
    <scope>NUCLEOTIDE SEQUENCE [LARGE SCALE GENOMIC DNA]</scope>
    <source>
        <strain evidence="1">A7</strain>
    </source>
</reference>
<dbReference type="Proteomes" id="UP000192505">
    <property type="component" value="Unassembled WGS sequence"/>
</dbReference>
<dbReference type="AlphaFoldDB" id="A0A1W9KPJ3"/>
<dbReference type="EMBL" id="MTEI01000024">
    <property type="protein sequence ID" value="OQW86063.1"/>
    <property type="molecule type" value="Genomic_DNA"/>
</dbReference>
<sequence>MQTQTPSLEAPTLKRIHAKRLREVYRSAGWPYQDVIEIELLAAGLLERMINGSGHDLVRVTDAGIAHLAGATQGNRRARSAHDSLVDKVAHAMLRDGRLVWTGLNLRAKLPGESDEQSRWKMCQPDVFSIRNSSRQEYLEPIVHEIKVSRADLLGDIKRADKRAAYLDVGGQCWYVLGCDRSGHPIAKPNEIPMECGVMVFQNNQLEVMRMAPKRPCTELPFGIWMALAKATSMKAADLAETEATGQVALTVIDSTK</sequence>
<comment type="caution">
    <text evidence="1">The sequence shown here is derived from an EMBL/GenBank/DDBJ whole genome shotgun (WGS) entry which is preliminary data.</text>
</comment>
<evidence type="ECO:0000313" key="2">
    <source>
        <dbReference type="Proteomes" id="UP000192505"/>
    </source>
</evidence>
<protein>
    <submittedName>
        <fullName evidence="1">Uncharacterized protein</fullName>
    </submittedName>
</protein>
<name>A0A1W9KPJ3_9BURK</name>
<accession>A0A1W9KPJ3</accession>
<gene>
    <name evidence="1" type="ORF">BWK72_19225</name>
</gene>
<proteinExistence type="predicted"/>
<organism evidence="1 2">
    <name type="scientific">Rhodoferax ferrireducens</name>
    <dbReference type="NCBI Taxonomy" id="192843"/>
    <lineage>
        <taxon>Bacteria</taxon>
        <taxon>Pseudomonadati</taxon>
        <taxon>Pseudomonadota</taxon>
        <taxon>Betaproteobacteria</taxon>
        <taxon>Burkholderiales</taxon>
        <taxon>Comamonadaceae</taxon>
        <taxon>Rhodoferax</taxon>
    </lineage>
</organism>